<feature type="region of interest" description="Disordered" evidence="1">
    <location>
        <begin position="53"/>
        <end position="82"/>
    </location>
</feature>
<protein>
    <submittedName>
        <fullName evidence="2">Uncharacterized protein</fullName>
    </submittedName>
</protein>
<feature type="compositionally biased region" description="Basic and acidic residues" evidence="1">
    <location>
        <begin position="203"/>
        <end position="216"/>
    </location>
</feature>
<proteinExistence type="predicted"/>
<accession>A0A1Y1IHQ5</accession>
<evidence type="ECO:0000256" key="1">
    <source>
        <dbReference type="SAM" id="MobiDB-lite"/>
    </source>
</evidence>
<dbReference type="EMBL" id="DF237566">
    <property type="protein sequence ID" value="GAQ90233.1"/>
    <property type="molecule type" value="Genomic_DNA"/>
</dbReference>
<feature type="compositionally biased region" description="Basic and acidic residues" evidence="1">
    <location>
        <begin position="248"/>
        <end position="261"/>
    </location>
</feature>
<feature type="compositionally biased region" description="Polar residues" evidence="1">
    <location>
        <begin position="288"/>
        <end position="297"/>
    </location>
</feature>
<evidence type="ECO:0000313" key="2">
    <source>
        <dbReference type="EMBL" id="GAQ90233.1"/>
    </source>
</evidence>
<organism evidence="2 3">
    <name type="scientific">Klebsormidium nitens</name>
    <name type="common">Green alga</name>
    <name type="synonym">Ulothrix nitens</name>
    <dbReference type="NCBI Taxonomy" id="105231"/>
    <lineage>
        <taxon>Eukaryota</taxon>
        <taxon>Viridiplantae</taxon>
        <taxon>Streptophyta</taxon>
        <taxon>Klebsormidiophyceae</taxon>
        <taxon>Klebsormidiales</taxon>
        <taxon>Klebsormidiaceae</taxon>
        <taxon>Klebsormidium</taxon>
    </lineage>
</organism>
<dbReference type="Proteomes" id="UP000054558">
    <property type="component" value="Unassembled WGS sequence"/>
</dbReference>
<dbReference type="AlphaFoldDB" id="A0A1Y1IHQ5"/>
<gene>
    <name evidence="2" type="ORF">KFL_006170010</name>
</gene>
<reference evidence="2 3" key="1">
    <citation type="journal article" date="2014" name="Nat. Commun.">
        <title>Klebsormidium flaccidum genome reveals primary factors for plant terrestrial adaptation.</title>
        <authorList>
            <person name="Hori K."/>
            <person name="Maruyama F."/>
            <person name="Fujisawa T."/>
            <person name="Togashi T."/>
            <person name="Yamamoto N."/>
            <person name="Seo M."/>
            <person name="Sato S."/>
            <person name="Yamada T."/>
            <person name="Mori H."/>
            <person name="Tajima N."/>
            <person name="Moriyama T."/>
            <person name="Ikeuchi M."/>
            <person name="Watanabe M."/>
            <person name="Wada H."/>
            <person name="Kobayashi K."/>
            <person name="Saito M."/>
            <person name="Masuda T."/>
            <person name="Sasaki-Sekimoto Y."/>
            <person name="Mashiguchi K."/>
            <person name="Awai K."/>
            <person name="Shimojima M."/>
            <person name="Masuda S."/>
            <person name="Iwai M."/>
            <person name="Nobusawa T."/>
            <person name="Narise T."/>
            <person name="Kondo S."/>
            <person name="Saito H."/>
            <person name="Sato R."/>
            <person name="Murakawa M."/>
            <person name="Ihara Y."/>
            <person name="Oshima-Yamada Y."/>
            <person name="Ohtaka K."/>
            <person name="Satoh M."/>
            <person name="Sonobe K."/>
            <person name="Ishii M."/>
            <person name="Ohtani R."/>
            <person name="Kanamori-Sato M."/>
            <person name="Honoki R."/>
            <person name="Miyazaki D."/>
            <person name="Mochizuki H."/>
            <person name="Umetsu J."/>
            <person name="Higashi K."/>
            <person name="Shibata D."/>
            <person name="Kamiya Y."/>
            <person name="Sato N."/>
            <person name="Nakamura Y."/>
            <person name="Tabata S."/>
            <person name="Ida S."/>
            <person name="Kurokawa K."/>
            <person name="Ohta H."/>
        </authorList>
    </citation>
    <scope>NUCLEOTIDE SEQUENCE [LARGE SCALE GENOMIC DNA]</scope>
    <source>
        <strain evidence="2 3">NIES-2285</strain>
    </source>
</reference>
<feature type="compositionally biased region" description="Polar residues" evidence="1">
    <location>
        <begin position="229"/>
        <end position="238"/>
    </location>
</feature>
<name>A0A1Y1IHQ5_KLENI</name>
<feature type="region of interest" description="Disordered" evidence="1">
    <location>
        <begin position="192"/>
        <end position="297"/>
    </location>
</feature>
<feature type="compositionally biased region" description="Low complexity" evidence="1">
    <location>
        <begin position="70"/>
        <end position="82"/>
    </location>
</feature>
<sequence>MVEPGLAVVPAGEVGQGLPVGVAVEEEKRYPGDTLLLRLREKGLQHDVFQVAIPGAPPSEPLGPVGPAGGAQQQQGQATQQQPIRRVTIPDPPAVTPGAAVLNALTPGLMREADTTGSAARLERAFKEFVQKGSLISHMEAALRKIPRDSRAWYTKFEQLFEAFLLFSRPPLRLMQTELYNDIARATEQGFTAAEPAQTLPRGSEEKAEAVARRSGELPARNGAAPKGDNTTLPQSEQGGAKVGSPGKKPEGPPDAFERDQNVTQAETRAGCPKRRIAPRSWRVAGPTKSSRSCSQT</sequence>
<evidence type="ECO:0000313" key="3">
    <source>
        <dbReference type="Proteomes" id="UP000054558"/>
    </source>
</evidence>
<keyword evidence="3" id="KW-1185">Reference proteome</keyword>